<dbReference type="PROSITE" id="PS51918">
    <property type="entry name" value="RADICAL_SAM"/>
    <property type="match status" value="1"/>
</dbReference>
<dbReference type="InterPro" id="IPR058240">
    <property type="entry name" value="rSAM_sf"/>
</dbReference>
<keyword evidence="5" id="KW-0819">tRNA processing</keyword>
<evidence type="ECO:0000256" key="10">
    <source>
        <dbReference type="ARBA" id="ARBA00023014"/>
    </source>
</evidence>
<dbReference type="SUPFAM" id="SSF102114">
    <property type="entry name" value="Radical SAM enzymes"/>
    <property type="match status" value="1"/>
</dbReference>
<evidence type="ECO:0000256" key="2">
    <source>
        <dbReference type="ARBA" id="ARBA00009815"/>
    </source>
</evidence>
<dbReference type="SMART" id="SM00729">
    <property type="entry name" value="Elp3"/>
    <property type="match status" value="1"/>
</dbReference>
<evidence type="ECO:0000313" key="14">
    <source>
        <dbReference type="EMBL" id="CAE7314707.1"/>
    </source>
</evidence>
<keyword evidence="15" id="KW-1185">Reference proteome</keyword>
<evidence type="ECO:0000256" key="6">
    <source>
        <dbReference type="ARBA" id="ARBA00022723"/>
    </source>
</evidence>
<evidence type="ECO:0000259" key="11">
    <source>
        <dbReference type="PROSITE" id="PS50926"/>
    </source>
</evidence>
<dbReference type="PROSITE" id="PS50926">
    <property type="entry name" value="TRAM"/>
    <property type="match status" value="1"/>
</dbReference>
<feature type="domain" description="TRAM" evidence="11">
    <location>
        <begin position="364"/>
        <end position="427"/>
    </location>
</feature>
<evidence type="ECO:0000259" key="12">
    <source>
        <dbReference type="PROSITE" id="PS51449"/>
    </source>
</evidence>
<evidence type="ECO:0000259" key="13">
    <source>
        <dbReference type="PROSITE" id="PS51918"/>
    </source>
</evidence>
<name>A0A812NU52_SYMPI</name>
<dbReference type="SFLD" id="SFLDG01061">
    <property type="entry name" value="methylthiotransferase"/>
    <property type="match status" value="1"/>
</dbReference>
<keyword evidence="6" id="KW-0479">Metal-binding</keyword>
<proteinExistence type="inferred from homology"/>
<evidence type="ECO:0000256" key="9">
    <source>
        <dbReference type="ARBA" id="ARBA00023004"/>
    </source>
</evidence>
<dbReference type="InterPro" id="IPR038135">
    <property type="entry name" value="Methylthiotransferase_N_sf"/>
</dbReference>
<evidence type="ECO:0000256" key="4">
    <source>
        <dbReference type="ARBA" id="ARBA00022691"/>
    </source>
</evidence>
<keyword evidence="8" id="KW-0067">ATP-binding</keyword>
<dbReference type="InterPro" id="IPR020612">
    <property type="entry name" value="Methylthiotransferase_CS"/>
</dbReference>
<dbReference type="GO" id="GO:0046872">
    <property type="term" value="F:metal ion binding"/>
    <property type="evidence" value="ECO:0007669"/>
    <property type="project" value="UniProtKB-KW"/>
</dbReference>
<dbReference type="HAMAP" id="MF_01864">
    <property type="entry name" value="tRNA_metthiotr_MiaB"/>
    <property type="match status" value="1"/>
</dbReference>
<dbReference type="Pfam" id="PF00919">
    <property type="entry name" value="UPF0004"/>
    <property type="match status" value="1"/>
</dbReference>
<dbReference type="InterPro" id="IPR003714">
    <property type="entry name" value="PhoH"/>
</dbReference>
<dbReference type="GO" id="GO:0051539">
    <property type="term" value="F:4 iron, 4 sulfur cluster binding"/>
    <property type="evidence" value="ECO:0007669"/>
    <property type="project" value="UniProtKB-KW"/>
</dbReference>
<dbReference type="SUPFAM" id="SSF52540">
    <property type="entry name" value="P-loop containing nucleoside triphosphate hydrolases"/>
    <property type="match status" value="1"/>
</dbReference>
<feature type="domain" description="Radical SAM core" evidence="13">
    <location>
        <begin position="130"/>
        <end position="361"/>
    </location>
</feature>
<dbReference type="PROSITE" id="PS01278">
    <property type="entry name" value="MTTASE_RADICAL"/>
    <property type="match status" value="1"/>
</dbReference>
<dbReference type="InterPro" id="IPR023404">
    <property type="entry name" value="rSAM_horseshoe"/>
</dbReference>
<dbReference type="Proteomes" id="UP000649617">
    <property type="component" value="Unassembled WGS sequence"/>
</dbReference>
<dbReference type="InterPro" id="IPR006463">
    <property type="entry name" value="MiaB_methiolase"/>
</dbReference>
<comment type="cofactor">
    <cofactor evidence="1">
        <name>[4Fe-4S] cluster</name>
        <dbReference type="ChEBI" id="CHEBI:49883"/>
    </cofactor>
</comment>
<evidence type="ECO:0000256" key="3">
    <source>
        <dbReference type="ARBA" id="ARBA00022485"/>
    </source>
</evidence>
<dbReference type="NCBIfam" id="TIGR01574">
    <property type="entry name" value="miaB-methiolase"/>
    <property type="match status" value="1"/>
</dbReference>
<comment type="similarity">
    <text evidence="2">Belongs to the methylthiotransferase family. MiaB subfamily.</text>
</comment>
<dbReference type="InterPro" id="IPR002792">
    <property type="entry name" value="TRAM_dom"/>
</dbReference>
<dbReference type="PANTHER" id="PTHR43020">
    <property type="entry name" value="CDK5 REGULATORY SUBUNIT-ASSOCIATED PROTEIN 1"/>
    <property type="match status" value="1"/>
</dbReference>
<keyword evidence="9" id="KW-0408">Iron</keyword>
<comment type="caution">
    <text evidence="14">The sequence shown here is derived from an EMBL/GenBank/DDBJ whole genome shotgun (WGS) entry which is preliminary data.</text>
</comment>
<dbReference type="Pfam" id="PF02562">
    <property type="entry name" value="PhoH"/>
    <property type="match status" value="1"/>
</dbReference>
<evidence type="ECO:0000256" key="1">
    <source>
        <dbReference type="ARBA" id="ARBA00001966"/>
    </source>
</evidence>
<evidence type="ECO:0000256" key="8">
    <source>
        <dbReference type="ARBA" id="ARBA00022840"/>
    </source>
</evidence>
<keyword evidence="7" id="KW-0547">Nucleotide-binding</keyword>
<dbReference type="Gene3D" id="3.40.50.300">
    <property type="entry name" value="P-loop containing nucleotide triphosphate hydrolases"/>
    <property type="match status" value="1"/>
</dbReference>
<dbReference type="EMBL" id="CAJNIZ010011113">
    <property type="protein sequence ID" value="CAE7314707.1"/>
    <property type="molecule type" value="Genomic_DNA"/>
</dbReference>
<dbReference type="SFLD" id="SFLDS00029">
    <property type="entry name" value="Radical_SAM"/>
    <property type="match status" value="1"/>
</dbReference>
<keyword evidence="10" id="KW-0411">Iron-sulfur</keyword>
<gene>
    <name evidence="14" type="primary">miaB</name>
    <name evidence="14" type="ORF">SPIL2461_LOCUS7221</name>
</gene>
<reference evidence="14" key="1">
    <citation type="submission" date="2021-02" db="EMBL/GenBank/DDBJ databases">
        <authorList>
            <person name="Dougan E. K."/>
            <person name="Rhodes N."/>
            <person name="Thang M."/>
            <person name="Chan C."/>
        </authorList>
    </citation>
    <scope>NUCLEOTIDE SEQUENCE</scope>
</reference>
<dbReference type="GO" id="GO:0035597">
    <property type="term" value="F:tRNA-2-methylthio-N(6)-dimethylallyladenosine(37) synthase activity"/>
    <property type="evidence" value="ECO:0007669"/>
    <property type="project" value="TreeGrafter"/>
</dbReference>
<dbReference type="OrthoDB" id="413961at2759"/>
<organism evidence="14 15">
    <name type="scientific">Symbiodinium pilosum</name>
    <name type="common">Dinoflagellate</name>
    <dbReference type="NCBI Taxonomy" id="2952"/>
    <lineage>
        <taxon>Eukaryota</taxon>
        <taxon>Sar</taxon>
        <taxon>Alveolata</taxon>
        <taxon>Dinophyceae</taxon>
        <taxon>Suessiales</taxon>
        <taxon>Symbiodiniaceae</taxon>
        <taxon>Symbiodinium</taxon>
    </lineage>
</organism>
<accession>A0A812NU52</accession>
<feature type="domain" description="MTTase N-terminal" evidence="12">
    <location>
        <begin position="1"/>
        <end position="107"/>
    </location>
</feature>
<dbReference type="FunFam" id="3.40.50.12160:FF:000001">
    <property type="entry name" value="tRNA-2-methylthio-N(6)-dimethylallyladenosine synthase"/>
    <property type="match status" value="1"/>
</dbReference>
<dbReference type="SFLD" id="SFLDG01082">
    <property type="entry name" value="B12-binding_domain_containing"/>
    <property type="match status" value="1"/>
</dbReference>
<dbReference type="Pfam" id="PF01938">
    <property type="entry name" value="TRAM"/>
    <property type="match status" value="1"/>
</dbReference>
<evidence type="ECO:0000256" key="7">
    <source>
        <dbReference type="ARBA" id="ARBA00022741"/>
    </source>
</evidence>
<dbReference type="Pfam" id="PF04055">
    <property type="entry name" value="Radical_SAM"/>
    <property type="match status" value="1"/>
</dbReference>
<dbReference type="InterPro" id="IPR013848">
    <property type="entry name" value="Methylthiotransferase_N"/>
</dbReference>
<dbReference type="InterPro" id="IPR027417">
    <property type="entry name" value="P-loop_NTPase"/>
</dbReference>
<dbReference type="FunFam" id="3.80.30.20:FF:000001">
    <property type="entry name" value="tRNA-2-methylthio-N(6)-dimethylallyladenosine synthase 2"/>
    <property type="match status" value="1"/>
</dbReference>
<dbReference type="InterPro" id="IPR006638">
    <property type="entry name" value="Elp3/MiaA/NifB-like_rSAM"/>
</dbReference>
<dbReference type="FunFam" id="3.40.50.300:FF:000013">
    <property type="entry name" value="PhoH family ATPase"/>
    <property type="match status" value="1"/>
</dbReference>
<keyword evidence="4" id="KW-0949">S-adenosyl-L-methionine</keyword>
<keyword evidence="3" id="KW-0004">4Fe-4S</keyword>
<sequence>MNEYDSARMHDVLREQGDYELVTDENEADVILLNTCSIREKAQEKVFHQLGRWQSLKKANPDLVIGVGGCVASQEGDAIRARAPYVDMVFGPQTIHRLPQMVDAAKVQKLPVVDVTFPEVEKFDLLPEPKMDGPAAFLSIMEGCSKYCSFCVVPYTRGEEVSRSVDSVMQEVVALARQGVREIHLLGQNVNSYRGAIDDDFADLAELIHYVAAVEGVDRIRFTTSHPLDFSDTLIQAYAEVPELVDHLHLPVQSGSDRILQAMKRGHTRADYVEKIARLREVRPNISLSSDFIIGFPGETQADFDDTMALIEEIGFDVSFSFIYSARPGTPAAALPDETPEALKKAWLQQLQSRIREQAEEISQQMVGTRQKLLVTGVSKKDASQLAGRTENNRVVNFTGDQNLVGEFVEVVVTEALPNSLRGEQVSGPEPRVEAAAALLHQLYRETHDRDTIDPDFVHLYLQEAGVEALVQNTPVTQSKAHQGGDDSAELIIRTFKKPIKPRGGNQQAYTRLIRAHDINFGIGPAGTGKTFLAVACAVEALEAQRVSRILLVRPAVEAGEKLGFLPGDLAQKIDPYLRPLYDALYEMMGIERVTKFIERNIIEVAPLAYMRGRTLNNAFIILDESQNTTVAQMKMFLTRIGFGSTAVITGDITQIDLPRGERSGLVNVRNVLRNIDGISFTHFSSKDVVRHPLVQRIVDAYAAAESRADADNGRDANRSAS</sequence>
<evidence type="ECO:0000256" key="5">
    <source>
        <dbReference type="ARBA" id="ARBA00022694"/>
    </source>
</evidence>
<dbReference type="Gene3D" id="3.40.50.12160">
    <property type="entry name" value="Methylthiotransferase, N-terminal domain"/>
    <property type="match status" value="1"/>
</dbReference>
<dbReference type="NCBIfam" id="TIGR00089">
    <property type="entry name" value="MiaB/RimO family radical SAM methylthiotransferase"/>
    <property type="match status" value="1"/>
</dbReference>
<dbReference type="InterPro" id="IPR007197">
    <property type="entry name" value="rSAM"/>
</dbReference>
<dbReference type="PANTHER" id="PTHR43020:SF2">
    <property type="entry name" value="MITOCHONDRIAL TRNA METHYLTHIOTRANSFERASE CDK5RAP1"/>
    <property type="match status" value="1"/>
</dbReference>
<evidence type="ECO:0000313" key="15">
    <source>
        <dbReference type="Proteomes" id="UP000649617"/>
    </source>
</evidence>
<dbReference type="GO" id="GO:0005524">
    <property type="term" value="F:ATP binding"/>
    <property type="evidence" value="ECO:0007669"/>
    <property type="project" value="UniProtKB-KW"/>
</dbReference>
<dbReference type="CDD" id="cd01335">
    <property type="entry name" value="Radical_SAM"/>
    <property type="match status" value="1"/>
</dbReference>
<dbReference type="PROSITE" id="PS51449">
    <property type="entry name" value="MTTASE_N"/>
    <property type="match status" value="1"/>
</dbReference>
<dbReference type="AlphaFoldDB" id="A0A812NU52"/>
<dbReference type="Gene3D" id="3.80.30.20">
    <property type="entry name" value="tm_1862 like domain"/>
    <property type="match status" value="1"/>
</dbReference>
<protein>
    <submittedName>
        <fullName evidence="14">MiaB protein</fullName>
    </submittedName>
</protein>
<dbReference type="GO" id="GO:0005829">
    <property type="term" value="C:cytosol"/>
    <property type="evidence" value="ECO:0007669"/>
    <property type="project" value="TreeGrafter"/>
</dbReference>
<dbReference type="InterPro" id="IPR005839">
    <property type="entry name" value="Methylthiotransferase"/>
</dbReference>